<evidence type="ECO:0000313" key="1">
    <source>
        <dbReference type="EMBL" id="ERN09140.1"/>
    </source>
</evidence>
<accession>W1PPL9</accession>
<sequence>MEELQRVEDDGVVWRCGEKGRGGGYSWDWLQERKKRWSGMKERGQQGGGNGGERRWRRVEQQSGGESCMRWRKWCEGCWKREAEMAGSLLGFHLERERWLATMGCDWCGVERWWQLMLQPGCCLISGGVKGIARAGEWNWRREEQGVRGFFFRVRKNNGRVGDARWWR</sequence>
<gene>
    <name evidence="1" type="ORF">AMTR_s00014p00178890</name>
</gene>
<keyword evidence="2" id="KW-1185">Reference proteome</keyword>
<dbReference type="Proteomes" id="UP000017836">
    <property type="component" value="Unassembled WGS sequence"/>
</dbReference>
<reference evidence="2" key="1">
    <citation type="journal article" date="2013" name="Science">
        <title>The Amborella genome and the evolution of flowering plants.</title>
        <authorList>
            <consortium name="Amborella Genome Project"/>
        </authorList>
    </citation>
    <scope>NUCLEOTIDE SEQUENCE [LARGE SCALE GENOMIC DNA]</scope>
</reference>
<organism evidence="1 2">
    <name type="scientific">Amborella trichopoda</name>
    <dbReference type="NCBI Taxonomy" id="13333"/>
    <lineage>
        <taxon>Eukaryota</taxon>
        <taxon>Viridiplantae</taxon>
        <taxon>Streptophyta</taxon>
        <taxon>Embryophyta</taxon>
        <taxon>Tracheophyta</taxon>
        <taxon>Spermatophyta</taxon>
        <taxon>Magnoliopsida</taxon>
        <taxon>Amborellales</taxon>
        <taxon>Amborellaceae</taxon>
        <taxon>Amborella</taxon>
    </lineage>
</organism>
<proteinExistence type="predicted"/>
<protein>
    <submittedName>
        <fullName evidence="1">Uncharacterized protein</fullName>
    </submittedName>
</protein>
<dbReference type="HOGENOM" id="CLU_1588670_0_0_1"/>
<dbReference type="EMBL" id="KI393051">
    <property type="protein sequence ID" value="ERN09140.1"/>
    <property type="molecule type" value="Genomic_DNA"/>
</dbReference>
<dbReference type="AlphaFoldDB" id="W1PPL9"/>
<evidence type="ECO:0000313" key="2">
    <source>
        <dbReference type="Proteomes" id="UP000017836"/>
    </source>
</evidence>
<name>W1PPL9_AMBTC</name>
<dbReference type="Gramene" id="ERN09140">
    <property type="protein sequence ID" value="ERN09140"/>
    <property type="gene ID" value="AMTR_s00014p00178890"/>
</dbReference>